<organism evidence="2 3">
    <name type="scientific">Prosthecobacter dejongeii</name>
    <dbReference type="NCBI Taxonomy" id="48465"/>
    <lineage>
        <taxon>Bacteria</taxon>
        <taxon>Pseudomonadati</taxon>
        <taxon>Verrucomicrobiota</taxon>
        <taxon>Verrucomicrobiia</taxon>
        <taxon>Verrucomicrobiales</taxon>
        <taxon>Verrucomicrobiaceae</taxon>
        <taxon>Prosthecobacter</taxon>
    </lineage>
</organism>
<proteinExistence type="predicted"/>
<feature type="coiled-coil region" evidence="1">
    <location>
        <begin position="36"/>
        <end position="115"/>
    </location>
</feature>
<evidence type="ECO:0000256" key="1">
    <source>
        <dbReference type="SAM" id="Coils"/>
    </source>
</evidence>
<dbReference type="EMBL" id="JACHIF010000008">
    <property type="protein sequence ID" value="MBB5039282.1"/>
    <property type="molecule type" value="Genomic_DNA"/>
</dbReference>
<name>A0A7W7YNK5_9BACT</name>
<dbReference type="Proteomes" id="UP000534294">
    <property type="component" value="Unassembled WGS sequence"/>
</dbReference>
<keyword evidence="3" id="KW-1185">Reference proteome</keyword>
<evidence type="ECO:0000313" key="3">
    <source>
        <dbReference type="Proteomes" id="UP000534294"/>
    </source>
</evidence>
<accession>A0A7W7YNK5</accession>
<protein>
    <submittedName>
        <fullName evidence="2">Uncharacterized protein</fullName>
    </submittedName>
</protein>
<dbReference type="AlphaFoldDB" id="A0A7W7YNK5"/>
<keyword evidence="1" id="KW-0175">Coiled coil</keyword>
<reference evidence="2 3" key="1">
    <citation type="submission" date="2020-08" db="EMBL/GenBank/DDBJ databases">
        <title>Genomic Encyclopedia of Type Strains, Phase IV (KMG-IV): sequencing the most valuable type-strain genomes for metagenomic binning, comparative biology and taxonomic classification.</title>
        <authorList>
            <person name="Goeker M."/>
        </authorList>
    </citation>
    <scope>NUCLEOTIDE SEQUENCE [LARGE SCALE GENOMIC DNA]</scope>
    <source>
        <strain evidence="2 3">DSM 12251</strain>
    </source>
</reference>
<gene>
    <name evidence="2" type="ORF">HNQ64_003554</name>
</gene>
<comment type="caution">
    <text evidence="2">The sequence shown here is derived from an EMBL/GenBank/DDBJ whole genome shotgun (WGS) entry which is preliminary data.</text>
</comment>
<evidence type="ECO:0000313" key="2">
    <source>
        <dbReference type="EMBL" id="MBB5039282.1"/>
    </source>
</evidence>
<sequence>MSHQDFLFKITQGVCLTLALAFTTSCGKKSQIIYEAEQKRLTMMELQGQSKKLESEILATGNLGRYQNTQPSHVVELKHLLERQKTENIQLKADKEAAQKRVEAVKQEMSRYLTQFR</sequence>